<dbReference type="InterPro" id="IPR050351">
    <property type="entry name" value="BphY/WalK/GraS-like"/>
</dbReference>
<evidence type="ECO:0000256" key="5">
    <source>
        <dbReference type="ARBA" id="ARBA00022679"/>
    </source>
</evidence>
<evidence type="ECO:0000256" key="8">
    <source>
        <dbReference type="SAM" id="Phobius"/>
    </source>
</evidence>
<accession>A0A6A7K4S7</accession>
<comment type="caution">
    <text evidence="11">The sequence shown here is derived from an EMBL/GenBank/DDBJ whole genome shotgun (WGS) entry which is preliminary data.</text>
</comment>
<proteinExistence type="predicted"/>
<comment type="catalytic activity">
    <reaction evidence="1">
        <text>ATP + protein L-histidine = ADP + protein N-phospho-L-histidine.</text>
        <dbReference type="EC" id="2.7.13.3"/>
    </reaction>
</comment>
<evidence type="ECO:0000313" key="12">
    <source>
        <dbReference type="Proteomes" id="UP000440004"/>
    </source>
</evidence>
<dbReference type="GO" id="GO:0000155">
    <property type="term" value="F:phosphorelay sensor kinase activity"/>
    <property type="evidence" value="ECO:0007669"/>
    <property type="project" value="InterPro"/>
</dbReference>
<keyword evidence="6" id="KW-0418">Kinase</keyword>
<dbReference type="InterPro" id="IPR005467">
    <property type="entry name" value="His_kinase_dom"/>
</dbReference>
<dbReference type="AlphaFoldDB" id="A0A6A7K4S7"/>
<dbReference type="GO" id="GO:0005886">
    <property type="term" value="C:plasma membrane"/>
    <property type="evidence" value="ECO:0007669"/>
    <property type="project" value="TreeGrafter"/>
</dbReference>
<evidence type="ECO:0000256" key="4">
    <source>
        <dbReference type="ARBA" id="ARBA00022553"/>
    </source>
</evidence>
<feature type="transmembrane region" description="Helical" evidence="8">
    <location>
        <begin position="83"/>
        <end position="106"/>
    </location>
</feature>
<keyword evidence="8" id="KW-0472">Membrane</keyword>
<dbReference type="InterPro" id="IPR036097">
    <property type="entry name" value="HisK_dim/P_sf"/>
</dbReference>
<keyword evidence="8" id="KW-0812">Transmembrane</keyword>
<keyword evidence="12" id="KW-1185">Reference proteome</keyword>
<evidence type="ECO:0000256" key="3">
    <source>
        <dbReference type="ARBA" id="ARBA00012438"/>
    </source>
</evidence>
<dbReference type="InterPro" id="IPR003661">
    <property type="entry name" value="HisK_dim/P_dom"/>
</dbReference>
<dbReference type="Proteomes" id="UP000440004">
    <property type="component" value="Unassembled WGS sequence"/>
</dbReference>
<dbReference type="InterPro" id="IPR003660">
    <property type="entry name" value="HAMP_dom"/>
</dbReference>
<dbReference type="EC" id="2.7.13.3" evidence="3"/>
<evidence type="ECO:0000256" key="1">
    <source>
        <dbReference type="ARBA" id="ARBA00000085"/>
    </source>
</evidence>
<evidence type="ECO:0000256" key="2">
    <source>
        <dbReference type="ARBA" id="ARBA00004370"/>
    </source>
</evidence>
<evidence type="ECO:0000256" key="6">
    <source>
        <dbReference type="ARBA" id="ARBA00022777"/>
    </source>
</evidence>
<sequence length="388" mass="43715">MKRKKELGIFGKIFLYTMILIMLVITTLALFFGGQVNLIFEKSQTYLIEAPLGDSIIQDDGSGVISGKVFEPANTLSDMYMSFVTKTIIVLVILLSASVLAAALFARSMANPIKKLAADTTKMSKLEFVSAPAARHDEIGQLSNDVYKMYETLKLEIERERELEENQRYFFSAVSHELKTPIAAASSILEGMLANVVKPSEYPEYLKKCLNMMTKQKTLISELLEIIRLDDNKIESKFEDVILKSVIQSVLSTHQTLADTKAQTIVVSVPDTLICLLDQNLFSRALSNILINAVQNTPEQGHISIWCNEQDNQTVRLHILNSNAHVDEKSLPKLYEPFYRIDKARSRDQNRSGLGLTIVKKSLDCMEIPFSIENIGDDVVFWMDLTIY</sequence>
<dbReference type="Gene3D" id="6.10.340.10">
    <property type="match status" value="1"/>
</dbReference>
<evidence type="ECO:0000313" key="11">
    <source>
        <dbReference type="EMBL" id="MPW24257.1"/>
    </source>
</evidence>
<dbReference type="PANTHER" id="PTHR45453:SF3">
    <property type="entry name" value="HISTIDINE KINASE"/>
    <property type="match status" value="1"/>
</dbReference>
<dbReference type="InterPro" id="IPR036890">
    <property type="entry name" value="HATPase_C_sf"/>
</dbReference>
<keyword evidence="4" id="KW-0597">Phosphoprotein</keyword>
<dbReference type="SUPFAM" id="SSF47384">
    <property type="entry name" value="Homodimeric domain of signal transducing histidine kinase"/>
    <property type="match status" value="1"/>
</dbReference>
<keyword evidence="8" id="KW-1133">Transmembrane helix</keyword>
<dbReference type="InterPro" id="IPR003594">
    <property type="entry name" value="HATPase_dom"/>
</dbReference>
<evidence type="ECO:0000259" key="9">
    <source>
        <dbReference type="PROSITE" id="PS50109"/>
    </source>
</evidence>
<keyword evidence="5" id="KW-0808">Transferase</keyword>
<feature type="transmembrane region" description="Helical" evidence="8">
    <location>
        <begin position="12"/>
        <end position="32"/>
    </location>
</feature>
<evidence type="ECO:0000256" key="7">
    <source>
        <dbReference type="ARBA" id="ARBA00023012"/>
    </source>
</evidence>
<protein>
    <recommendedName>
        <fullName evidence="3">histidine kinase</fullName>
        <ecNumber evidence="3">2.7.13.3</ecNumber>
    </recommendedName>
</protein>
<dbReference type="GO" id="GO:0016036">
    <property type="term" value="P:cellular response to phosphate starvation"/>
    <property type="evidence" value="ECO:0007669"/>
    <property type="project" value="TreeGrafter"/>
</dbReference>
<dbReference type="PROSITE" id="PS50885">
    <property type="entry name" value="HAMP"/>
    <property type="match status" value="1"/>
</dbReference>
<feature type="domain" description="HAMP" evidence="10">
    <location>
        <begin position="107"/>
        <end position="158"/>
    </location>
</feature>
<dbReference type="Gene3D" id="3.30.565.10">
    <property type="entry name" value="Histidine kinase-like ATPase, C-terminal domain"/>
    <property type="match status" value="1"/>
</dbReference>
<dbReference type="PANTHER" id="PTHR45453">
    <property type="entry name" value="PHOSPHATE REGULON SENSOR PROTEIN PHOR"/>
    <property type="match status" value="1"/>
</dbReference>
<evidence type="ECO:0000259" key="10">
    <source>
        <dbReference type="PROSITE" id="PS50885"/>
    </source>
</evidence>
<dbReference type="CDD" id="cd00082">
    <property type="entry name" value="HisKA"/>
    <property type="match status" value="1"/>
</dbReference>
<keyword evidence="7" id="KW-0902">Two-component regulatory system</keyword>
<gene>
    <name evidence="11" type="ORF">GC105_00410</name>
</gene>
<dbReference type="RefSeq" id="WP_152800568.1">
    <property type="nucleotide sequence ID" value="NZ_WHNX01000001.1"/>
</dbReference>
<dbReference type="Gene3D" id="1.10.287.130">
    <property type="match status" value="1"/>
</dbReference>
<name>A0A6A7K4S7_9FIRM</name>
<dbReference type="GO" id="GO:0004721">
    <property type="term" value="F:phosphoprotein phosphatase activity"/>
    <property type="evidence" value="ECO:0007669"/>
    <property type="project" value="TreeGrafter"/>
</dbReference>
<dbReference type="SMART" id="SM00387">
    <property type="entry name" value="HATPase_c"/>
    <property type="match status" value="1"/>
</dbReference>
<dbReference type="Pfam" id="PF02518">
    <property type="entry name" value="HATPase_c"/>
    <property type="match status" value="1"/>
</dbReference>
<comment type="subcellular location">
    <subcellularLocation>
        <location evidence="2">Membrane</location>
    </subcellularLocation>
</comment>
<dbReference type="SUPFAM" id="SSF55874">
    <property type="entry name" value="ATPase domain of HSP90 chaperone/DNA topoisomerase II/histidine kinase"/>
    <property type="match status" value="1"/>
</dbReference>
<organism evidence="11 12">
    <name type="scientific">Alkalibaculum sporogenes</name>
    <dbReference type="NCBI Taxonomy" id="2655001"/>
    <lineage>
        <taxon>Bacteria</taxon>
        <taxon>Bacillati</taxon>
        <taxon>Bacillota</taxon>
        <taxon>Clostridia</taxon>
        <taxon>Eubacteriales</taxon>
        <taxon>Eubacteriaceae</taxon>
        <taxon>Alkalibaculum</taxon>
    </lineage>
</organism>
<dbReference type="PROSITE" id="PS50109">
    <property type="entry name" value="HIS_KIN"/>
    <property type="match status" value="1"/>
</dbReference>
<dbReference type="SMART" id="SM00388">
    <property type="entry name" value="HisKA"/>
    <property type="match status" value="1"/>
</dbReference>
<reference evidence="11 12" key="1">
    <citation type="submission" date="2019-10" db="EMBL/GenBank/DDBJ databases">
        <title>Alkalibaculum tamaniensis sp.nov., a new alkaliphilic acetogen, isolated on methoxylated aromatics from a mud volcano.</title>
        <authorList>
            <person name="Khomyakova M.A."/>
            <person name="Merkel A.Y."/>
            <person name="Bonch-Osmolovskaya E.A."/>
            <person name="Slobodkin A.I."/>
        </authorList>
    </citation>
    <scope>NUCLEOTIDE SEQUENCE [LARGE SCALE GENOMIC DNA]</scope>
    <source>
        <strain evidence="11 12">M08DMB</strain>
    </source>
</reference>
<dbReference type="CDD" id="cd06225">
    <property type="entry name" value="HAMP"/>
    <property type="match status" value="1"/>
</dbReference>
<feature type="domain" description="Histidine kinase" evidence="9">
    <location>
        <begin position="173"/>
        <end position="388"/>
    </location>
</feature>
<dbReference type="EMBL" id="WHNX01000001">
    <property type="protein sequence ID" value="MPW24257.1"/>
    <property type="molecule type" value="Genomic_DNA"/>
</dbReference>
<dbReference type="Pfam" id="PF00512">
    <property type="entry name" value="HisKA"/>
    <property type="match status" value="1"/>
</dbReference>